<gene>
    <name evidence="4" type="ORF">CI109_102790</name>
</gene>
<dbReference type="GO" id="GO:0006508">
    <property type="term" value="P:proteolysis"/>
    <property type="evidence" value="ECO:0007669"/>
    <property type="project" value="UniProtKB-KW"/>
</dbReference>
<dbReference type="EMBL" id="CP144055">
    <property type="protein sequence ID" value="WWD18340.1"/>
    <property type="molecule type" value="Genomic_DNA"/>
</dbReference>
<proteinExistence type="predicted"/>
<name>A0A5M6BUZ7_9TREE</name>
<dbReference type="GO" id="GO:0004198">
    <property type="term" value="F:calcium-dependent cysteine-type endopeptidase activity"/>
    <property type="evidence" value="ECO:0007669"/>
    <property type="project" value="InterPro"/>
</dbReference>
<feature type="active site" evidence="1">
    <location>
        <position position="253"/>
    </location>
</feature>
<dbReference type="PROSITE" id="PS50203">
    <property type="entry name" value="CALPAIN_CAT"/>
    <property type="match status" value="1"/>
</dbReference>
<feature type="domain" description="Calpain catalytic" evidence="3">
    <location>
        <begin position="47"/>
        <end position="280"/>
    </location>
</feature>
<sequence>MILLIPVLLGYLSLASAAPALESHPTSSQTVDLVRRDLYTGLWNESGPDVRDIKQVTVLDCWNDASTLAVLISSKDWIEHLFHYGNGAPMYNVSWPQDVQVQVTLWNPSNLTSGPTTQLATVYNKSRTEDHPDGNWWHDAISQAILSLGSNQSPPIEGILANGTFDPLNGSSKIGLEMLTGYEAVGSLRSNYTDTEAFYNDLAKANTGTPVVFNTLSQDDIVPSTPMMGYDHDYAVYNVTDLGNGTRMVWTRNSWGSTDGFDFKVVWQNTYQIIHLKDWNVLEWPGHQ</sequence>
<keyword evidence="1" id="KW-0378">Hydrolase</keyword>
<evidence type="ECO:0000313" key="5">
    <source>
        <dbReference type="Proteomes" id="UP000322225"/>
    </source>
</evidence>
<dbReference type="AlphaFoldDB" id="A0A5M6BUZ7"/>
<dbReference type="GeneID" id="43590186"/>
<feature type="chain" id="PRO_5044097618" description="Calpain catalytic domain-containing protein" evidence="2">
    <location>
        <begin position="18"/>
        <end position="288"/>
    </location>
</feature>
<evidence type="ECO:0000259" key="3">
    <source>
        <dbReference type="PROSITE" id="PS50203"/>
    </source>
</evidence>
<feature type="signal peptide" evidence="2">
    <location>
        <begin position="1"/>
        <end position="17"/>
    </location>
</feature>
<evidence type="ECO:0000256" key="2">
    <source>
        <dbReference type="SAM" id="SignalP"/>
    </source>
</evidence>
<keyword evidence="5" id="KW-1185">Reference proteome</keyword>
<feature type="active site" evidence="1">
    <location>
        <position position="232"/>
    </location>
</feature>
<keyword evidence="2" id="KW-0732">Signal</keyword>
<feature type="active site" evidence="1">
    <location>
        <position position="61"/>
    </location>
</feature>
<organism evidence="4 5">
    <name type="scientific">Kwoniella shandongensis</name>
    <dbReference type="NCBI Taxonomy" id="1734106"/>
    <lineage>
        <taxon>Eukaryota</taxon>
        <taxon>Fungi</taxon>
        <taxon>Dikarya</taxon>
        <taxon>Basidiomycota</taxon>
        <taxon>Agaricomycotina</taxon>
        <taxon>Tremellomycetes</taxon>
        <taxon>Tremellales</taxon>
        <taxon>Cryptococcaceae</taxon>
        <taxon>Kwoniella</taxon>
    </lineage>
</organism>
<dbReference type="InterPro" id="IPR038765">
    <property type="entry name" value="Papain-like_cys_pep_sf"/>
</dbReference>
<accession>A0A5M6BUZ7</accession>
<evidence type="ECO:0000256" key="1">
    <source>
        <dbReference type="PROSITE-ProRule" id="PRU00239"/>
    </source>
</evidence>
<protein>
    <recommendedName>
        <fullName evidence="3">Calpain catalytic domain-containing protein</fullName>
    </recommendedName>
</protein>
<evidence type="ECO:0000313" key="4">
    <source>
        <dbReference type="EMBL" id="WWD18340.1"/>
    </source>
</evidence>
<keyword evidence="1" id="KW-0645">Protease</keyword>
<dbReference type="RefSeq" id="XP_031859614.1">
    <property type="nucleotide sequence ID" value="XM_032006033.1"/>
</dbReference>
<keyword evidence="1" id="KW-0788">Thiol protease</keyword>
<dbReference type="KEGG" id="ksn:43590186"/>
<reference evidence="4" key="2">
    <citation type="submission" date="2024-01" db="EMBL/GenBank/DDBJ databases">
        <title>Comparative genomics of Cryptococcus and Kwoniella reveals pathogenesis evolution and contrasting modes of karyotype evolution via chromosome fusion or intercentromeric recombination.</title>
        <authorList>
            <person name="Coelho M.A."/>
            <person name="David-Palma M."/>
            <person name="Shea T."/>
            <person name="Bowers K."/>
            <person name="McGinley-Smith S."/>
            <person name="Mohammad A.W."/>
            <person name="Gnirke A."/>
            <person name="Yurkov A.M."/>
            <person name="Nowrousian M."/>
            <person name="Sun S."/>
            <person name="Cuomo C.A."/>
            <person name="Heitman J."/>
        </authorList>
    </citation>
    <scope>NUCLEOTIDE SEQUENCE</scope>
    <source>
        <strain evidence="4">CBS 12478</strain>
    </source>
</reference>
<dbReference type="InterPro" id="IPR001300">
    <property type="entry name" value="Peptidase_C2_calpain_cat"/>
</dbReference>
<dbReference type="OrthoDB" id="2568780at2759"/>
<dbReference type="SUPFAM" id="SSF54001">
    <property type="entry name" value="Cysteine proteinases"/>
    <property type="match status" value="1"/>
</dbReference>
<reference evidence="4" key="1">
    <citation type="submission" date="2017-08" db="EMBL/GenBank/DDBJ databases">
        <authorList>
            <person name="Cuomo C."/>
            <person name="Billmyre B."/>
            <person name="Heitman J."/>
        </authorList>
    </citation>
    <scope>NUCLEOTIDE SEQUENCE</scope>
    <source>
        <strain evidence="4">CBS 12478</strain>
    </source>
</reference>
<dbReference type="Proteomes" id="UP000322225">
    <property type="component" value="Chromosome 5"/>
</dbReference>